<evidence type="ECO:0008006" key="4">
    <source>
        <dbReference type="Google" id="ProtNLM"/>
    </source>
</evidence>
<evidence type="ECO:0000313" key="3">
    <source>
        <dbReference type="Proteomes" id="UP001257060"/>
    </source>
</evidence>
<reference evidence="2 3" key="1">
    <citation type="submission" date="2022-06" db="EMBL/GenBank/DDBJ databases">
        <title>Halogeometricum sp. a new haloarchaeum isolate from saline soil.</title>
        <authorList>
            <person name="Strakova D."/>
            <person name="Galisteo C."/>
            <person name="Sanchez-Porro C."/>
            <person name="Ventosa A."/>
        </authorList>
    </citation>
    <scope>NUCLEOTIDE SEQUENCE [LARGE SCALE GENOMIC DNA]</scope>
    <source>
        <strain evidence="2 3">S1BR25-6</strain>
    </source>
</reference>
<keyword evidence="1" id="KW-0472">Membrane</keyword>
<feature type="transmembrane region" description="Helical" evidence="1">
    <location>
        <begin position="167"/>
        <end position="188"/>
    </location>
</feature>
<feature type="transmembrane region" description="Helical" evidence="1">
    <location>
        <begin position="125"/>
        <end position="147"/>
    </location>
</feature>
<evidence type="ECO:0000313" key="2">
    <source>
        <dbReference type="EMBL" id="MDS0300288.1"/>
    </source>
</evidence>
<feature type="transmembrane region" description="Helical" evidence="1">
    <location>
        <begin position="12"/>
        <end position="31"/>
    </location>
</feature>
<feature type="transmembrane region" description="Helical" evidence="1">
    <location>
        <begin position="323"/>
        <end position="344"/>
    </location>
</feature>
<feature type="transmembrane region" description="Helical" evidence="1">
    <location>
        <begin position="288"/>
        <end position="311"/>
    </location>
</feature>
<sequence>MSLRRLSGVSHLRIGLLLGHLALPVGLWLAVRIGRARFVGLAFYLIAATLFVDVLLLVGRPSSETVAADILDARAVAIVLVASAAVLALIGPGLVFYACVTTVLVAIFLRAFALENADTSACIDLTLLCGTSILLISSQVFTVAYYTNVADTINHTTTAMVLRDSQWLSAISSTRYYFFAAFHVLASTGMQFTKISPRPFMGVLMALLFQIALLAGYLFFNEWSHSRSLALIATGFVSINIAFLHYGSIAHYQSMSFVLFCVFLYLLYRGSWTGRDIAVTVPILAAWIATHHVSILIAIFITAVPTGYLAINALRRRTKDTTANHTVFMFLVFCLMFGSYWALITTKFREILIWVFFSSATAEGIPSRIYLIDTVSSVEQLIAESIPFFVDSVHYSFLLALAGIGVLVILTTDLFKTLRWRLILLAFLPAAALYFPSPVWIPLEGLIPYNRLRLMVLPFLVLVPAAGFRYGARPTDGSTLRRGIVVLFTAALVLTTITSGLTHPGLTDLLGIQKGPQEHITNEELAATDFVFAHANDQQSVYSRSDLMVYQRQYAWEQQSPAAPDQFVKMRASQADRQLITKPGLTVVSVAAFRNNGIRTVLVDLNSSRYGGYEIDAPVYASNYRWNRTNTSVVYTNGPVVIQYQ</sequence>
<feature type="transmembrane region" description="Helical" evidence="1">
    <location>
        <begin position="395"/>
        <end position="415"/>
    </location>
</feature>
<evidence type="ECO:0000256" key="1">
    <source>
        <dbReference type="SAM" id="Phobius"/>
    </source>
</evidence>
<gene>
    <name evidence="2" type="ORF">NDI76_16195</name>
</gene>
<keyword evidence="1" id="KW-1133">Transmembrane helix</keyword>
<feature type="transmembrane region" description="Helical" evidence="1">
    <location>
        <begin position="200"/>
        <end position="220"/>
    </location>
</feature>
<proteinExistence type="predicted"/>
<dbReference type="Proteomes" id="UP001257060">
    <property type="component" value="Unassembled WGS sequence"/>
</dbReference>
<feature type="transmembrane region" description="Helical" evidence="1">
    <location>
        <begin position="250"/>
        <end position="268"/>
    </location>
</feature>
<protein>
    <recommendedName>
        <fullName evidence="4">Glycosyltransferase RgtA/B/C/D-like domain-containing protein</fullName>
    </recommendedName>
</protein>
<feature type="transmembrane region" description="Helical" evidence="1">
    <location>
        <begin position="453"/>
        <end position="472"/>
    </location>
</feature>
<accession>A0ABU2GHJ8</accession>
<feature type="transmembrane region" description="Helical" evidence="1">
    <location>
        <begin position="37"/>
        <end position="59"/>
    </location>
</feature>
<feature type="transmembrane region" description="Helical" evidence="1">
    <location>
        <begin position="422"/>
        <end position="441"/>
    </location>
</feature>
<dbReference type="RefSeq" id="WP_310925184.1">
    <property type="nucleotide sequence ID" value="NZ_JAMQOP010000003.1"/>
</dbReference>
<feature type="transmembrane region" description="Helical" evidence="1">
    <location>
        <begin position="484"/>
        <end position="506"/>
    </location>
</feature>
<dbReference type="EMBL" id="JAMQOP010000003">
    <property type="protein sequence ID" value="MDS0300288.1"/>
    <property type="molecule type" value="Genomic_DNA"/>
</dbReference>
<comment type="caution">
    <text evidence="2">The sequence shown here is derived from an EMBL/GenBank/DDBJ whole genome shotgun (WGS) entry which is preliminary data.</text>
</comment>
<feature type="transmembrane region" description="Helical" evidence="1">
    <location>
        <begin position="226"/>
        <end position="243"/>
    </location>
</feature>
<organism evidence="2 3">
    <name type="scientific">Halogeometricum salsisoli</name>
    <dbReference type="NCBI Taxonomy" id="2950536"/>
    <lineage>
        <taxon>Archaea</taxon>
        <taxon>Methanobacteriati</taxon>
        <taxon>Methanobacteriota</taxon>
        <taxon>Stenosarchaea group</taxon>
        <taxon>Halobacteria</taxon>
        <taxon>Halobacteriales</taxon>
        <taxon>Haloferacaceae</taxon>
        <taxon>Halogeometricum</taxon>
    </lineage>
</organism>
<keyword evidence="1" id="KW-0812">Transmembrane</keyword>
<feature type="transmembrane region" description="Helical" evidence="1">
    <location>
        <begin position="71"/>
        <end position="89"/>
    </location>
</feature>
<name>A0ABU2GHJ8_9EURY</name>
<keyword evidence="3" id="KW-1185">Reference proteome</keyword>